<sequence length="58" mass="6250">MPLLRTFLNLLPSVGTYDVNEPVEFQITDTFSVPFVGTVVSGTLLTGVIHTGDALWLG</sequence>
<organism evidence="1 2">
    <name type="scientific">Olpidium bornovanus</name>
    <dbReference type="NCBI Taxonomy" id="278681"/>
    <lineage>
        <taxon>Eukaryota</taxon>
        <taxon>Fungi</taxon>
        <taxon>Fungi incertae sedis</taxon>
        <taxon>Olpidiomycota</taxon>
        <taxon>Olpidiomycotina</taxon>
        <taxon>Olpidiomycetes</taxon>
        <taxon>Olpidiales</taxon>
        <taxon>Olpidiaceae</taxon>
        <taxon>Olpidium</taxon>
    </lineage>
</organism>
<evidence type="ECO:0000313" key="1">
    <source>
        <dbReference type="EMBL" id="KAG5457308.1"/>
    </source>
</evidence>
<dbReference type="Proteomes" id="UP000673691">
    <property type="component" value="Unassembled WGS sequence"/>
</dbReference>
<accession>A0A8H7ZQM2</accession>
<dbReference type="EMBL" id="JAEFCI010010288">
    <property type="protein sequence ID" value="KAG5457308.1"/>
    <property type="molecule type" value="Genomic_DNA"/>
</dbReference>
<dbReference type="SUPFAM" id="SSF50447">
    <property type="entry name" value="Translation proteins"/>
    <property type="match status" value="1"/>
</dbReference>
<protein>
    <submittedName>
        <fullName evidence="1">Uncharacterized protein</fullName>
    </submittedName>
</protein>
<dbReference type="Gene3D" id="2.40.30.10">
    <property type="entry name" value="Translation factors"/>
    <property type="match status" value="1"/>
</dbReference>
<dbReference type="InterPro" id="IPR009000">
    <property type="entry name" value="Transl_B-barrel_sf"/>
</dbReference>
<name>A0A8H7ZQM2_9FUNG</name>
<reference evidence="1 2" key="1">
    <citation type="journal article" name="Sci. Rep.">
        <title>Genome-scale phylogenetic analyses confirm Olpidium as the closest living zoosporic fungus to the non-flagellated, terrestrial fungi.</title>
        <authorList>
            <person name="Chang Y."/>
            <person name="Rochon D."/>
            <person name="Sekimoto S."/>
            <person name="Wang Y."/>
            <person name="Chovatia M."/>
            <person name="Sandor L."/>
            <person name="Salamov A."/>
            <person name="Grigoriev I.V."/>
            <person name="Stajich J.E."/>
            <person name="Spatafora J.W."/>
        </authorList>
    </citation>
    <scope>NUCLEOTIDE SEQUENCE [LARGE SCALE GENOMIC DNA]</scope>
    <source>
        <strain evidence="1">S191</strain>
    </source>
</reference>
<gene>
    <name evidence="1" type="ORF">BJ554DRAFT_2720</name>
</gene>
<dbReference type="AlphaFoldDB" id="A0A8H7ZQM2"/>
<comment type="caution">
    <text evidence="1">The sequence shown here is derived from an EMBL/GenBank/DDBJ whole genome shotgun (WGS) entry which is preliminary data.</text>
</comment>
<proteinExistence type="predicted"/>
<feature type="non-terminal residue" evidence="1">
    <location>
        <position position="58"/>
    </location>
</feature>
<dbReference type="OrthoDB" id="248233at2759"/>
<evidence type="ECO:0000313" key="2">
    <source>
        <dbReference type="Proteomes" id="UP000673691"/>
    </source>
</evidence>
<keyword evidence="2" id="KW-1185">Reference proteome</keyword>